<evidence type="ECO:0000256" key="1">
    <source>
        <dbReference type="SAM" id="Coils"/>
    </source>
</evidence>
<evidence type="ECO:0000313" key="5">
    <source>
        <dbReference type="Proteomes" id="UP000596661"/>
    </source>
</evidence>
<feature type="coiled-coil region" evidence="1">
    <location>
        <begin position="347"/>
        <end position="389"/>
    </location>
</feature>
<dbReference type="OMA" id="MEMSELA"/>
<dbReference type="SUPFAM" id="SSF56219">
    <property type="entry name" value="DNase I-like"/>
    <property type="match status" value="1"/>
</dbReference>
<dbReference type="AlphaFoldDB" id="A0A803QHQ4"/>
<dbReference type="SUPFAM" id="SSF57756">
    <property type="entry name" value="Retrovirus zinc finger-like domains"/>
    <property type="match status" value="1"/>
</dbReference>
<accession>A0A803QHQ4</accession>
<dbReference type="Proteomes" id="UP000596661">
    <property type="component" value="Chromosome 9"/>
</dbReference>
<reference evidence="4" key="2">
    <citation type="submission" date="2021-03" db="UniProtKB">
        <authorList>
            <consortium name="EnsemblPlants"/>
        </authorList>
    </citation>
    <scope>IDENTIFICATION</scope>
</reference>
<keyword evidence="1" id="KW-0175">Coiled coil</keyword>
<sequence length="797" mass="92383">MLEFEDEHGWNSSIGVKYEWKPSICTHCSGLGHIADDCRKRIVGKTEWIVKADNRKNIQVDEEGFTKRGENPLSSMDKLICWNVRGANNQQKQHLIKQFINVQRADFVGLLETRVKAPKLGILYSNVFEGWCFSSNIAWHSGGKIVIAWNPLRFIVDILRCSSQFMHLKIATIDGVFSSYLTVVYASNNRDDRRILWKHICEISVQEEWCIMGDFNDVLAKEERIGNKVRYYPDSAFGDCVHHCQLDDIKTSGNFFTWSNKQQGGDRIFSKIDRVLANQAWLNRYEFAEVVYLNEGIFDHSPGVITIHLIASTGKKPFKYFRMWRSHTKYESLLRECWSRNLNGSPMFQLVSKLKQFKLMLKELNKEGFNNLQAIVTRYQHELDGLQSEVHQQPLNSTLLAQESEIRVKLIEAQKNYASFLQQKAKSAWIQDGDANTAFFHSSIKQRLRQNRIISIELEDGSRTHDPNHITAAFLEFYKKLLGSNVDNRRKVHPGVLAKGPRLSEEQKNLLLQEFSKEEVKAAVFSIPGNKLPGPDGFSSFFYQDNWDYIGEEVSNAVLSFLESEHFFGKGKLLSKEVVIAWDNVCLSKRRAWVLKDLKSGIGLLCNPREFQEKQYVISAGYDLLKPQHDKVPWSREVWARLNIPKHSVILWLAVLNRLKTKERLAKFGMQIENRCRLCNDHSEDTHHLFFTCSFAGNCLQAAKKWLVWGMAANELPLILRWIRKAKISKFRKNVLAAVIAGLVYSIWEARNKLEWQNEQPDCVKIMEAVRWNIKTRVTMFLPKKLSCKDRDWFYGL</sequence>
<dbReference type="EnsemblPlants" id="evm.model.09.898">
    <property type="protein sequence ID" value="cds.evm.model.09.898"/>
    <property type="gene ID" value="evm.TU.09.898"/>
</dbReference>
<dbReference type="GO" id="GO:0003824">
    <property type="term" value="F:catalytic activity"/>
    <property type="evidence" value="ECO:0007669"/>
    <property type="project" value="InterPro"/>
</dbReference>
<evidence type="ECO:0000259" key="3">
    <source>
        <dbReference type="Pfam" id="PF13966"/>
    </source>
</evidence>
<feature type="domain" description="Endonuclease/exonuclease/phosphatase" evidence="2">
    <location>
        <begin position="82"/>
        <end position="284"/>
    </location>
</feature>
<dbReference type="InterPro" id="IPR036691">
    <property type="entry name" value="Endo/exonu/phosph_ase_sf"/>
</dbReference>
<dbReference type="GO" id="GO:0003676">
    <property type="term" value="F:nucleic acid binding"/>
    <property type="evidence" value="ECO:0007669"/>
    <property type="project" value="InterPro"/>
</dbReference>
<feature type="domain" description="Reverse transcriptase zinc-binding" evidence="3">
    <location>
        <begin position="616"/>
        <end position="697"/>
    </location>
</feature>
<evidence type="ECO:0000259" key="2">
    <source>
        <dbReference type="Pfam" id="PF03372"/>
    </source>
</evidence>
<dbReference type="PANTHER" id="PTHR33710:SF81">
    <property type="entry name" value="ENDONUCLEASE_EXONUCLEASE_PHOSPHATASE DOMAIN-CONTAINING PROTEIN"/>
    <property type="match status" value="1"/>
</dbReference>
<proteinExistence type="predicted"/>
<evidence type="ECO:0008006" key="6">
    <source>
        <dbReference type="Google" id="ProtNLM"/>
    </source>
</evidence>
<keyword evidence="5" id="KW-1185">Reference proteome</keyword>
<dbReference type="InterPro" id="IPR026960">
    <property type="entry name" value="RVT-Znf"/>
</dbReference>
<evidence type="ECO:0000313" key="4">
    <source>
        <dbReference type="EnsemblPlants" id="cds.evm.model.09.898"/>
    </source>
</evidence>
<protein>
    <recommendedName>
        <fullName evidence="6">Reverse transcriptase zinc-binding domain-containing protein</fullName>
    </recommendedName>
</protein>
<name>A0A803QHQ4_CANSA</name>
<dbReference type="EMBL" id="UZAU01000740">
    <property type="status" value="NOT_ANNOTATED_CDS"/>
    <property type="molecule type" value="Genomic_DNA"/>
</dbReference>
<dbReference type="Pfam" id="PF03372">
    <property type="entry name" value="Exo_endo_phos"/>
    <property type="match status" value="1"/>
</dbReference>
<reference evidence="4" key="1">
    <citation type="submission" date="2018-11" db="EMBL/GenBank/DDBJ databases">
        <authorList>
            <person name="Grassa J C."/>
        </authorList>
    </citation>
    <scope>NUCLEOTIDE SEQUENCE [LARGE SCALE GENOMIC DNA]</scope>
</reference>
<dbReference type="InterPro" id="IPR005135">
    <property type="entry name" value="Endo/exonuclease/phosphatase"/>
</dbReference>
<dbReference type="Gene3D" id="3.60.10.10">
    <property type="entry name" value="Endonuclease/exonuclease/phosphatase"/>
    <property type="match status" value="1"/>
</dbReference>
<dbReference type="Pfam" id="PF13966">
    <property type="entry name" value="zf-RVT"/>
    <property type="match status" value="1"/>
</dbReference>
<organism evidence="4 5">
    <name type="scientific">Cannabis sativa</name>
    <name type="common">Hemp</name>
    <name type="synonym">Marijuana</name>
    <dbReference type="NCBI Taxonomy" id="3483"/>
    <lineage>
        <taxon>Eukaryota</taxon>
        <taxon>Viridiplantae</taxon>
        <taxon>Streptophyta</taxon>
        <taxon>Embryophyta</taxon>
        <taxon>Tracheophyta</taxon>
        <taxon>Spermatophyta</taxon>
        <taxon>Magnoliopsida</taxon>
        <taxon>eudicotyledons</taxon>
        <taxon>Gunneridae</taxon>
        <taxon>Pentapetalae</taxon>
        <taxon>rosids</taxon>
        <taxon>fabids</taxon>
        <taxon>Rosales</taxon>
        <taxon>Cannabaceae</taxon>
        <taxon>Cannabis</taxon>
    </lineage>
</organism>
<dbReference type="InterPro" id="IPR036875">
    <property type="entry name" value="Znf_CCHC_sf"/>
</dbReference>
<dbReference type="GO" id="GO:0008270">
    <property type="term" value="F:zinc ion binding"/>
    <property type="evidence" value="ECO:0007669"/>
    <property type="project" value="InterPro"/>
</dbReference>
<dbReference type="Gramene" id="evm.model.09.898">
    <property type="protein sequence ID" value="cds.evm.model.09.898"/>
    <property type="gene ID" value="evm.TU.09.898"/>
</dbReference>
<dbReference type="PANTHER" id="PTHR33710">
    <property type="entry name" value="BNAC02G09200D PROTEIN"/>
    <property type="match status" value="1"/>
</dbReference>